<comment type="caution">
    <text evidence="2">The sequence shown here is derived from an EMBL/GenBank/DDBJ whole genome shotgun (WGS) entry which is preliminary data.</text>
</comment>
<dbReference type="Proteomes" id="UP000281406">
    <property type="component" value="Unassembled WGS sequence"/>
</dbReference>
<feature type="transmembrane region" description="Helical" evidence="1">
    <location>
        <begin position="106"/>
        <end position="130"/>
    </location>
</feature>
<organism evidence="2 3">
    <name type="scientific">Anabarilius grahami</name>
    <name type="common">Kanglang fish</name>
    <name type="synonym">Barilius grahami</name>
    <dbReference type="NCBI Taxonomy" id="495550"/>
    <lineage>
        <taxon>Eukaryota</taxon>
        <taxon>Metazoa</taxon>
        <taxon>Chordata</taxon>
        <taxon>Craniata</taxon>
        <taxon>Vertebrata</taxon>
        <taxon>Euteleostomi</taxon>
        <taxon>Actinopterygii</taxon>
        <taxon>Neopterygii</taxon>
        <taxon>Teleostei</taxon>
        <taxon>Ostariophysi</taxon>
        <taxon>Cypriniformes</taxon>
        <taxon>Xenocyprididae</taxon>
        <taxon>Xenocypridinae</taxon>
        <taxon>Xenocypridinae incertae sedis</taxon>
        <taxon>Anabarilius</taxon>
    </lineage>
</organism>
<accession>A0A3N0Z2X0</accession>
<dbReference type="AlphaFoldDB" id="A0A3N0Z2X0"/>
<evidence type="ECO:0000256" key="1">
    <source>
        <dbReference type="SAM" id="Phobius"/>
    </source>
</evidence>
<keyword evidence="1" id="KW-0812">Transmembrane</keyword>
<evidence type="ECO:0000313" key="3">
    <source>
        <dbReference type="Proteomes" id="UP000281406"/>
    </source>
</evidence>
<name>A0A3N0Z2X0_ANAGA</name>
<proteinExistence type="predicted"/>
<keyword evidence="1" id="KW-0472">Membrane</keyword>
<reference evidence="2 3" key="1">
    <citation type="submission" date="2018-10" db="EMBL/GenBank/DDBJ databases">
        <title>Genome assembly for a Yunnan-Guizhou Plateau 3E fish, Anabarilius grahami (Regan), and its evolutionary and genetic applications.</title>
        <authorList>
            <person name="Jiang W."/>
        </authorList>
    </citation>
    <scope>NUCLEOTIDE SEQUENCE [LARGE SCALE GENOMIC DNA]</scope>
    <source>
        <strain evidence="2">AG-KIZ</strain>
        <tissue evidence="2">Muscle</tissue>
    </source>
</reference>
<gene>
    <name evidence="2" type="ORF">DPX16_6188</name>
</gene>
<evidence type="ECO:0000313" key="2">
    <source>
        <dbReference type="EMBL" id="ROL52504.1"/>
    </source>
</evidence>
<dbReference type="EMBL" id="RJVU01015592">
    <property type="protein sequence ID" value="ROL52504.1"/>
    <property type="molecule type" value="Genomic_DNA"/>
</dbReference>
<keyword evidence="1" id="KW-1133">Transmembrane helix</keyword>
<protein>
    <submittedName>
        <fullName evidence="2">Uncharacterized protein</fullName>
    </submittedName>
</protein>
<sequence length="146" mass="16894">MVRDDSGQINSPNGLLDRICLERRRGRITTIQCKLHHLQRRIPANEIKTRIEREIEPYSESRLQTITDGGVSGLQSGLWMKRCIEKRTWHQAQESMNRDVMHHMTTIFHAALVVQYSAVACSITCIYMQMTSKGPEQEREGELINE</sequence>
<keyword evidence="3" id="KW-1185">Reference proteome</keyword>